<name>A0A9P7DS83_9AGAM</name>
<dbReference type="Proteomes" id="UP000807769">
    <property type="component" value="Unassembled WGS sequence"/>
</dbReference>
<sequence length="132" mass="14443">MLTDSQSFSISRILVDVAMSTEDTLPTEVSGGSCLSEEWKNLDGIPCIMGGMRALTASLGGMLHGRTSADFPWKTLPKELARLRYVLTNYPDNTLIPGELRPSLSCTKGIYDLNHHHCVNLINHLKAGTLTI</sequence>
<evidence type="ECO:0000313" key="2">
    <source>
        <dbReference type="Proteomes" id="UP000807769"/>
    </source>
</evidence>
<comment type="caution">
    <text evidence="1">The sequence shown here is derived from an EMBL/GenBank/DDBJ whole genome shotgun (WGS) entry which is preliminary data.</text>
</comment>
<dbReference type="EMBL" id="JABBWG010000089">
    <property type="protein sequence ID" value="KAG1801849.1"/>
    <property type="molecule type" value="Genomic_DNA"/>
</dbReference>
<accession>A0A9P7DS83</accession>
<dbReference type="AlphaFoldDB" id="A0A9P7DS83"/>
<proteinExistence type="predicted"/>
<gene>
    <name evidence="1" type="ORF">BJ212DRAFT_1487576</name>
</gene>
<organism evidence="1 2">
    <name type="scientific">Suillus subaureus</name>
    <dbReference type="NCBI Taxonomy" id="48587"/>
    <lineage>
        <taxon>Eukaryota</taxon>
        <taxon>Fungi</taxon>
        <taxon>Dikarya</taxon>
        <taxon>Basidiomycota</taxon>
        <taxon>Agaricomycotina</taxon>
        <taxon>Agaricomycetes</taxon>
        <taxon>Agaricomycetidae</taxon>
        <taxon>Boletales</taxon>
        <taxon>Suillineae</taxon>
        <taxon>Suillaceae</taxon>
        <taxon>Suillus</taxon>
    </lineage>
</organism>
<evidence type="ECO:0000313" key="1">
    <source>
        <dbReference type="EMBL" id="KAG1801849.1"/>
    </source>
</evidence>
<dbReference type="RefSeq" id="XP_041186142.1">
    <property type="nucleotide sequence ID" value="XM_041341294.1"/>
</dbReference>
<dbReference type="GeneID" id="64635310"/>
<reference evidence="1" key="1">
    <citation type="journal article" date="2020" name="New Phytol.">
        <title>Comparative genomics reveals dynamic genome evolution in host specialist ectomycorrhizal fungi.</title>
        <authorList>
            <person name="Lofgren L.A."/>
            <person name="Nguyen N.H."/>
            <person name="Vilgalys R."/>
            <person name="Ruytinx J."/>
            <person name="Liao H.L."/>
            <person name="Branco S."/>
            <person name="Kuo A."/>
            <person name="LaButti K."/>
            <person name="Lipzen A."/>
            <person name="Andreopoulos W."/>
            <person name="Pangilinan J."/>
            <person name="Riley R."/>
            <person name="Hundley H."/>
            <person name="Na H."/>
            <person name="Barry K."/>
            <person name="Grigoriev I.V."/>
            <person name="Stajich J.E."/>
            <person name="Kennedy P.G."/>
        </authorList>
    </citation>
    <scope>NUCLEOTIDE SEQUENCE</scope>
    <source>
        <strain evidence="1">MN1</strain>
    </source>
</reference>
<keyword evidence="2" id="KW-1185">Reference proteome</keyword>
<dbReference type="OrthoDB" id="2637568at2759"/>
<protein>
    <submittedName>
        <fullName evidence="1">Uncharacterized protein</fullName>
    </submittedName>
</protein>